<dbReference type="Proteomes" id="UP000598467">
    <property type="component" value="Unassembled WGS sequence"/>
</dbReference>
<feature type="non-terminal residue" evidence="2">
    <location>
        <position position="1"/>
    </location>
</feature>
<comment type="caution">
    <text evidence="2">The sequence shown here is derived from an EMBL/GenBank/DDBJ whole genome shotgun (WGS) entry which is preliminary data.</text>
</comment>
<accession>A0A926P6P2</accession>
<gene>
    <name evidence="2" type="ORF">HK439_26585</name>
</gene>
<proteinExistence type="predicted"/>
<evidence type="ECO:0000313" key="3">
    <source>
        <dbReference type="Proteomes" id="UP000598467"/>
    </source>
</evidence>
<feature type="region of interest" description="Disordered" evidence="1">
    <location>
        <begin position="27"/>
        <end position="55"/>
    </location>
</feature>
<dbReference type="EMBL" id="JABFCZ010000116">
    <property type="protein sequence ID" value="MBD1549821.1"/>
    <property type="molecule type" value="Genomic_DNA"/>
</dbReference>
<feature type="compositionally biased region" description="Polar residues" evidence="1">
    <location>
        <begin position="28"/>
        <end position="55"/>
    </location>
</feature>
<dbReference type="AlphaFoldDB" id="A0A926P6P2"/>
<evidence type="ECO:0000256" key="1">
    <source>
        <dbReference type="SAM" id="MobiDB-lite"/>
    </source>
</evidence>
<sequence length="55" mass="5716">LAAHARDPYEGPRKIVVAMGAMYDRAALQSQPGERSGTPSTDMAVSPSVVSSLAD</sequence>
<name>A0A926P6P2_9HYPH</name>
<organism evidence="2 3">
    <name type="scientific">Roseibium aggregatum</name>
    <dbReference type="NCBI Taxonomy" id="187304"/>
    <lineage>
        <taxon>Bacteria</taxon>
        <taxon>Pseudomonadati</taxon>
        <taxon>Pseudomonadota</taxon>
        <taxon>Alphaproteobacteria</taxon>
        <taxon>Hyphomicrobiales</taxon>
        <taxon>Stappiaceae</taxon>
        <taxon>Roseibium</taxon>
    </lineage>
</organism>
<reference evidence="2" key="1">
    <citation type="submission" date="2020-05" db="EMBL/GenBank/DDBJ databases">
        <title>Identification of trans-AT polyketide cluster in two marine bacteria, producers of a novel glutaramide-containing polyketide sesbanimide D and analogs.</title>
        <authorList>
            <person name="Kacar D."/>
            <person name="Rodriguez P."/>
            <person name="Canedo L."/>
            <person name="Gonzalez E."/>
            <person name="Galan B."/>
            <person name="De La Calle F."/>
            <person name="Garcia J.L."/>
        </authorList>
    </citation>
    <scope>NUCLEOTIDE SEQUENCE</scope>
    <source>
        <strain evidence="2">PHM038</strain>
    </source>
</reference>
<protein>
    <submittedName>
        <fullName evidence="2">Uncharacterized protein</fullName>
    </submittedName>
</protein>
<evidence type="ECO:0000313" key="2">
    <source>
        <dbReference type="EMBL" id="MBD1549821.1"/>
    </source>
</evidence>